<keyword evidence="7 8" id="KW-0143">Chaperone</keyword>
<keyword evidence="8" id="KW-0813">Transport</keyword>
<keyword evidence="6 8" id="KW-1015">Disulfide bond</keyword>
<protein>
    <recommendedName>
        <fullName evidence="8">Mitochondrial import inner membrane translocase subunit</fullName>
    </recommendedName>
</protein>
<dbReference type="InterPro" id="IPR004217">
    <property type="entry name" value="Tim10-like"/>
</dbReference>
<dbReference type="Gene3D" id="1.10.287.810">
    <property type="entry name" value="Mitochondrial import inner membrane translocase subunit tim13 like domains"/>
    <property type="match status" value="1"/>
</dbReference>
<accession>A0ABR1L985</accession>
<comment type="function">
    <text evidence="8">Mitochondrial intermembrane chaperone that participates in the import and insertion of some multi-pass transmembrane proteins into the mitochondrial inner membrane. Also required for the transfer of beta-barrel precursors from the TOM complex to the sorting and assembly machinery (SAM complex) of the outer membrane. Acts as a chaperone-like protein that protects the hydrophobic precursors from aggregation and guide them through the mitochondrial intermembrane space.</text>
</comment>
<dbReference type="Pfam" id="PF02953">
    <property type="entry name" value="zf-Tim10_DDP"/>
    <property type="match status" value="1"/>
</dbReference>
<evidence type="ECO:0000256" key="1">
    <source>
        <dbReference type="ARBA" id="ARBA00004137"/>
    </source>
</evidence>
<organism evidence="10 11">
    <name type="scientific">Phyllosticta citribraziliensis</name>
    <dbReference type="NCBI Taxonomy" id="989973"/>
    <lineage>
        <taxon>Eukaryota</taxon>
        <taxon>Fungi</taxon>
        <taxon>Dikarya</taxon>
        <taxon>Ascomycota</taxon>
        <taxon>Pezizomycotina</taxon>
        <taxon>Dothideomycetes</taxon>
        <taxon>Dothideomycetes incertae sedis</taxon>
        <taxon>Botryosphaeriales</taxon>
        <taxon>Phyllostictaceae</taxon>
        <taxon>Phyllosticta</taxon>
    </lineage>
</organism>
<dbReference type="EMBL" id="JBBPEH010000014">
    <property type="protein sequence ID" value="KAK7530237.1"/>
    <property type="molecule type" value="Genomic_DNA"/>
</dbReference>
<comment type="subcellular location">
    <subcellularLocation>
        <location evidence="1 8">Mitochondrion inner membrane</location>
        <topology evidence="1 8">Peripheral membrane protein</topology>
        <orientation evidence="1 8">Intermembrane side</orientation>
    </subcellularLocation>
</comment>
<keyword evidence="11" id="KW-1185">Reference proteome</keyword>
<name>A0ABR1L985_9PEZI</name>
<evidence type="ECO:0000313" key="10">
    <source>
        <dbReference type="EMBL" id="KAK7530237.1"/>
    </source>
</evidence>
<keyword evidence="3 8" id="KW-0472">Membrane</keyword>
<proteinExistence type="inferred from homology"/>
<dbReference type="InterPro" id="IPR035427">
    <property type="entry name" value="Tim10-like_dom_sf"/>
</dbReference>
<evidence type="ECO:0000256" key="8">
    <source>
        <dbReference type="RuleBase" id="RU367043"/>
    </source>
</evidence>
<comment type="similarity">
    <text evidence="2 8">Belongs to the small Tim family.</text>
</comment>
<evidence type="ECO:0000256" key="7">
    <source>
        <dbReference type="ARBA" id="ARBA00023186"/>
    </source>
</evidence>
<gene>
    <name evidence="10" type="ORF">J3D65DRAFT_640592</name>
</gene>
<keyword evidence="5 8" id="KW-0811">Translocation</keyword>
<evidence type="ECO:0000259" key="9">
    <source>
        <dbReference type="Pfam" id="PF02953"/>
    </source>
</evidence>
<evidence type="ECO:0000256" key="4">
    <source>
        <dbReference type="ARBA" id="ARBA00022927"/>
    </source>
</evidence>
<evidence type="ECO:0000256" key="5">
    <source>
        <dbReference type="ARBA" id="ARBA00023010"/>
    </source>
</evidence>
<keyword evidence="8" id="KW-0496">Mitochondrion</keyword>
<evidence type="ECO:0000256" key="3">
    <source>
        <dbReference type="ARBA" id="ARBA00022792"/>
    </source>
</evidence>
<comment type="domain">
    <text evidence="8">The twin CX3C motif contains 4 conserved Cys residues that form 2 disulfide bonds in the mitochondrial intermembrane space.</text>
</comment>
<sequence>MDSLSSSGDGKTAIMQQVRQEAAIANARALVDKLNEHCFERCVPTPGSSLSSGEKACFSACLEKYMNGWNVVSRQYVQRLQQRGGGGLQ</sequence>
<comment type="caution">
    <text evidence="10">The sequence shown here is derived from an EMBL/GenBank/DDBJ whole genome shotgun (WGS) entry which is preliminary data.</text>
</comment>
<evidence type="ECO:0000256" key="6">
    <source>
        <dbReference type="ARBA" id="ARBA00023157"/>
    </source>
</evidence>
<feature type="domain" description="Tim10-like" evidence="9">
    <location>
        <begin position="16"/>
        <end position="77"/>
    </location>
</feature>
<keyword evidence="3 8" id="KW-0999">Mitochondrion inner membrane</keyword>
<dbReference type="GeneID" id="92034714"/>
<dbReference type="Proteomes" id="UP001360953">
    <property type="component" value="Unassembled WGS sequence"/>
</dbReference>
<dbReference type="RefSeq" id="XP_066650476.1">
    <property type="nucleotide sequence ID" value="XM_066801808.1"/>
</dbReference>
<evidence type="ECO:0000313" key="11">
    <source>
        <dbReference type="Proteomes" id="UP001360953"/>
    </source>
</evidence>
<reference evidence="10 11" key="1">
    <citation type="submission" date="2024-04" db="EMBL/GenBank/DDBJ databases">
        <title>Phyllosticta paracitricarpa is synonymous to the EU quarantine fungus P. citricarpa based on phylogenomic analyses.</title>
        <authorList>
            <consortium name="Lawrence Berkeley National Laboratory"/>
            <person name="Van ingen-buijs V.A."/>
            <person name="Van westerhoven A.C."/>
            <person name="Haridas S."/>
            <person name="Skiadas P."/>
            <person name="Martin F."/>
            <person name="Groenewald J.Z."/>
            <person name="Crous P.W."/>
            <person name="Seidl M.F."/>
        </authorList>
    </citation>
    <scope>NUCLEOTIDE SEQUENCE [LARGE SCALE GENOMIC DNA]</scope>
    <source>
        <strain evidence="10 11">CPC 17464</strain>
    </source>
</reference>
<keyword evidence="4 8" id="KW-0653">Protein transport</keyword>
<dbReference type="SUPFAM" id="SSF144122">
    <property type="entry name" value="Tim10-like"/>
    <property type="match status" value="1"/>
</dbReference>
<evidence type="ECO:0000256" key="2">
    <source>
        <dbReference type="ARBA" id="ARBA00006720"/>
    </source>
</evidence>
<comment type="subunit">
    <text evidence="8">Heterohexamer.</text>
</comment>